<gene>
    <name evidence="3" type="ORF">G3M99_15735</name>
</gene>
<dbReference type="RefSeq" id="WP_199870757.1">
    <property type="nucleotide sequence ID" value="NZ_JAAGPU010000038.1"/>
</dbReference>
<dbReference type="Pfam" id="PF01266">
    <property type="entry name" value="DAO"/>
    <property type="match status" value="1"/>
</dbReference>
<dbReference type="Gene3D" id="3.50.50.60">
    <property type="entry name" value="FAD/NAD(P)-binding domain"/>
    <property type="match status" value="1"/>
</dbReference>
<dbReference type="InterPro" id="IPR036188">
    <property type="entry name" value="FAD/NAD-bd_sf"/>
</dbReference>
<comment type="caution">
    <text evidence="3">The sequence shown here is derived from an EMBL/GenBank/DDBJ whole genome shotgun (WGS) entry which is preliminary data.</text>
</comment>
<dbReference type="InterPro" id="IPR006076">
    <property type="entry name" value="FAD-dep_OxRdtase"/>
</dbReference>
<dbReference type="AlphaFoldDB" id="A0A6M0H6A7"/>
<feature type="domain" description="BFD-like [2Fe-2S]-binding" evidence="2">
    <location>
        <begin position="381"/>
        <end position="435"/>
    </location>
</feature>
<dbReference type="Gene3D" id="1.10.10.1100">
    <property type="entry name" value="BFD-like [2Fe-2S]-binding domain"/>
    <property type="match status" value="1"/>
</dbReference>
<dbReference type="EMBL" id="JAAGPU010000038">
    <property type="protein sequence ID" value="NEU06266.1"/>
    <property type="molecule type" value="Genomic_DNA"/>
</dbReference>
<dbReference type="InterPro" id="IPR007419">
    <property type="entry name" value="BFD-like_2Fe2S-bd_dom"/>
</dbReference>
<evidence type="ECO:0000313" key="3">
    <source>
        <dbReference type="EMBL" id="NEU06266.1"/>
    </source>
</evidence>
<dbReference type="InterPro" id="IPR041854">
    <property type="entry name" value="BFD-like_2Fe2S-bd_dom_sf"/>
</dbReference>
<dbReference type="CDD" id="cd19946">
    <property type="entry name" value="GlpA-like_Fer2_BFD-like"/>
    <property type="match status" value="1"/>
</dbReference>
<dbReference type="Gene3D" id="3.30.9.10">
    <property type="entry name" value="D-Amino Acid Oxidase, subunit A, domain 2"/>
    <property type="match status" value="1"/>
</dbReference>
<dbReference type="InterPro" id="IPR052745">
    <property type="entry name" value="G3P_Oxidase/Oxidoreductase"/>
</dbReference>
<keyword evidence="4" id="KW-1185">Reference proteome</keyword>
<evidence type="ECO:0000259" key="2">
    <source>
        <dbReference type="Pfam" id="PF04324"/>
    </source>
</evidence>
<dbReference type="SUPFAM" id="SSF51905">
    <property type="entry name" value="FAD/NAD(P)-binding domain"/>
    <property type="match status" value="1"/>
</dbReference>
<proteinExistence type="predicted"/>
<feature type="domain" description="FAD dependent oxidoreductase" evidence="1">
    <location>
        <begin position="4"/>
        <end position="262"/>
    </location>
</feature>
<evidence type="ECO:0000313" key="4">
    <source>
        <dbReference type="Proteomes" id="UP000481872"/>
    </source>
</evidence>
<evidence type="ECO:0000259" key="1">
    <source>
        <dbReference type="Pfam" id="PF01266"/>
    </source>
</evidence>
<dbReference type="Pfam" id="PF04324">
    <property type="entry name" value="Fer2_BFD"/>
    <property type="match status" value="1"/>
</dbReference>
<dbReference type="PANTHER" id="PTHR42720">
    <property type="entry name" value="GLYCEROL-3-PHOSPHATE DEHYDROGENASE"/>
    <property type="match status" value="1"/>
</dbReference>
<dbReference type="PANTHER" id="PTHR42720:SF1">
    <property type="entry name" value="GLYCEROL 3-PHOSPHATE OXIDASE"/>
    <property type="match status" value="1"/>
</dbReference>
<name>A0A6M0H6A7_9CLOT</name>
<protein>
    <submittedName>
        <fullName evidence="3">FAD-dependent oxidoreductase</fullName>
    </submittedName>
</protein>
<accession>A0A6M0H6A7</accession>
<sequence length="464" mass="52758">MDYDVLVLGGGMIGCAVAYELSKYNLNIAVIEKDYDIGADAALINSATVYDGLECSDSVSSSLIRKGNLMFDEYTEKFNVPFKRMGSLYVAKDEEQSIYIKNMYERAKLKNISDVRFLKGDEIFQFEPNLDRDVKEAVYLPNTGVVCSYDLVLAYGEIAFDNGVKFRLEEEVLSIEKISKGFRVETSRNKFTCKIVINTTAEKHLGEDLNSNFIEDAVKNNLKYIMVNKNYRNSYSNIIFDVDSKERRYIRPTMDGNIIGAVSTKKNISYNKVIDKLSSILGSFDSHKVKMVLDWTLYDEPVVIDDSISEDGYLNVVVKHFGKVTMTPAIAEIVCKIVVNNFNCILKKDFIDRRREYYKFKDLSNVERNNIIKLDENYGKLVCLCEGITEGEIVDAIRRPLGARTLEGVRRRTSAGLGNCRGAYCNQIITDILARETNKSMLDIDKNTKSSKIVLNRIKEFDTM</sequence>
<organism evidence="3 4">
    <name type="scientific">Clostridium senegalense</name>
    <dbReference type="NCBI Taxonomy" id="1465809"/>
    <lineage>
        <taxon>Bacteria</taxon>
        <taxon>Bacillati</taxon>
        <taxon>Bacillota</taxon>
        <taxon>Clostridia</taxon>
        <taxon>Eubacteriales</taxon>
        <taxon>Clostridiaceae</taxon>
        <taxon>Clostridium</taxon>
    </lineage>
</organism>
<reference evidence="3 4" key="1">
    <citation type="submission" date="2020-02" db="EMBL/GenBank/DDBJ databases">
        <title>Genome assembly of a novel Clostridium senegalense strain.</title>
        <authorList>
            <person name="Gupta T.B."/>
            <person name="Jauregui R."/>
            <person name="Maclean P."/>
            <person name="Nawarathana A."/>
            <person name="Brightwell G."/>
        </authorList>
    </citation>
    <scope>NUCLEOTIDE SEQUENCE [LARGE SCALE GENOMIC DNA]</scope>
    <source>
        <strain evidence="3 4">AGRFS4</strain>
    </source>
</reference>
<dbReference type="Proteomes" id="UP000481872">
    <property type="component" value="Unassembled WGS sequence"/>
</dbReference>